<feature type="transmembrane region" description="Helical" evidence="1">
    <location>
        <begin position="12"/>
        <end position="37"/>
    </location>
</feature>
<proteinExistence type="predicted"/>
<evidence type="ECO:0008006" key="4">
    <source>
        <dbReference type="Google" id="ProtNLM"/>
    </source>
</evidence>
<accession>A0ABV8TZC5</accession>
<keyword evidence="1" id="KW-0812">Transmembrane</keyword>
<dbReference type="RefSeq" id="WP_380621302.1">
    <property type="nucleotide sequence ID" value="NZ_JBHSDK010000015.1"/>
</dbReference>
<feature type="transmembrane region" description="Helical" evidence="1">
    <location>
        <begin position="49"/>
        <end position="68"/>
    </location>
</feature>
<comment type="caution">
    <text evidence="2">The sequence shown here is derived from an EMBL/GenBank/DDBJ whole genome shotgun (WGS) entry which is preliminary data.</text>
</comment>
<keyword evidence="1" id="KW-1133">Transmembrane helix</keyword>
<evidence type="ECO:0000313" key="3">
    <source>
        <dbReference type="Proteomes" id="UP001595823"/>
    </source>
</evidence>
<dbReference type="Proteomes" id="UP001595823">
    <property type="component" value="Unassembled WGS sequence"/>
</dbReference>
<keyword evidence="3" id="KW-1185">Reference proteome</keyword>
<evidence type="ECO:0000256" key="1">
    <source>
        <dbReference type="SAM" id="Phobius"/>
    </source>
</evidence>
<sequence>MSSEPLIFRRRSYVISGGITVGIFMAATIIVTFVLVAEALSPNHRPGDIFIALAITIGGCLLGWLGFIQPRYELHRDHVVIVSQWVTQYVDYSAIARATVAKGELFIILRGGKSLVGAAFGRTDWNTWFGAPQADWCADEINERRFESSGPGNREQVRRRVNWWNIAIVAVFAGAFAAVHVAVG</sequence>
<feature type="transmembrane region" description="Helical" evidence="1">
    <location>
        <begin position="163"/>
        <end position="183"/>
    </location>
</feature>
<gene>
    <name evidence="2" type="ORF">ACFPET_12105</name>
</gene>
<organism evidence="2 3">
    <name type="scientific">Salininema proteolyticum</name>
    <dbReference type="NCBI Taxonomy" id="1607685"/>
    <lineage>
        <taxon>Bacteria</taxon>
        <taxon>Bacillati</taxon>
        <taxon>Actinomycetota</taxon>
        <taxon>Actinomycetes</taxon>
        <taxon>Glycomycetales</taxon>
        <taxon>Glycomycetaceae</taxon>
        <taxon>Salininema</taxon>
    </lineage>
</organism>
<evidence type="ECO:0000313" key="2">
    <source>
        <dbReference type="EMBL" id="MFC4335947.1"/>
    </source>
</evidence>
<name>A0ABV8TZC5_9ACTN</name>
<protein>
    <recommendedName>
        <fullName evidence="4">PH domain-containing protein</fullName>
    </recommendedName>
</protein>
<dbReference type="EMBL" id="JBHSDK010000015">
    <property type="protein sequence ID" value="MFC4335947.1"/>
    <property type="molecule type" value="Genomic_DNA"/>
</dbReference>
<keyword evidence="1" id="KW-0472">Membrane</keyword>
<reference evidence="3" key="1">
    <citation type="journal article" date="2019" name="Int. J. Syst. Evol. Microbiol.">
        <title>The Global Catalogue of Microorganisms (GCM) 10K type strain sequencing project: providing services to taxonomists for standard genome sequencing and annotation.</title>
        <authorList>
            <consortium name="The Broad Institute Genomics Platform"/>
            <consortium name="The Broad Institute Genome Sequencing Center for Infectious Disease"/>
            <person name="Wu L."/>
            <person name="Ma J."/>
        </authorList>
    </citation>
    <scope>NUCLEOTIDE SEQUENCE [LARGE SCALE GENOMIC DNA]</scope>
    <source>
        <strain evidence="3">IBRC-M 10908</strain>
    </source>
</reference>